<feature type="compositionally biased region" description="Low complexity" evidence="1">
    <location>
        <begin position="269"/>
        <end position="296"/>
    </location>
</feature>
<dbReference type="PANTHER" id="PTHR31434:SF2">
    <property type="entry name" value="S PHASE CYCLIN A-ASSOCIATED PROTEIN IN THE ENDOPLASMIC RETICULUM"/>
    <property type="match status" value="1"/>
</dbReference>
<feature type="compositionally biased region" description="Low complexity" evidence="1">
    <location>
        <begin position="231"/>
        <end position="250"/>
    </location>
</feature>
<dbReference type="EMBL" id="JAWZYT010006190">
    <property type="protein sequence ID" value="KAK4288664.1"/>
    <property type="molecule type" value="Genomic_DNA"/>
</dbReference>
<evidence type="ECO:0000259" key="2">
    <source>
        <dbReference type="Pfam" id="PF16501"/>
    </source>
</evidence>
<organism evidence="3 4">
    <name type="scientific">Petrolisthes manimaculis</name>
    <dbReference type="NCBI Taxonomy" id="1843537"/>
    <lineage>
        <taxon>Eukaryota</taxon>
        <taxon>Metazoa</taxon>
        <taxon>Ecdysozoa</taxon>
        <taxon>Arthropoda</taxon>
        <taxon>Crustacea</taxon>
        <taxon>Multicrustacea</taxon>
        <taxon>Malacostraca</taxon>
        <taxon>Eumalacostraca</taxon>
        <taxon>Eucarida</taxon>
        <taxon>Decapoda</taxon>
        <taxon>Pleocyemata</taxon>
        <taxon>Anomura</taxon>
        <taxon>Galatheoidea</taxon>
        <taxon>Porcellanidae</taxon>
        <taxon>Petrolisthes</taxon>
    </lineage>
</organism>
<dbReference type="AlphaFoldDB" id="A0AAE1TMG5"/>
<dbReference type="PANTHER" id="PTHR31434">
    <property type="entry name" value="S PHASE CYCLIN A-ASSOCIATED PROTEIN IN THE ENDOPLASMIC RETICULUM"/>
    <property type="match status" value="1"/>
</dbReference>
<evidence type="ECO:0000313" key="3">
    <source>
        <dbReference type="EMBL" id="KAK4288664.1"/>
    </source>
</evidence>
<dbReference type="Pfam" id="PF16501">
    <property type="entry name" value="SCAPER_N"/>
    <property type="match status" value="1"/>
</dbReference>
<keyword evidence="4" id="KW-1185">Reference proteome</keyword>
<reference evidence="3" key="1">
    <citation type="submission" date="2023-11" db="EMBL/GenBank/DDBJ databases">
        <title>Genome assemblies of two species of porcelain crab, Petrolisthes cinctipes and Petrolisthes manimaculis (Anomura: Porcellanidae).</title>
        <authorList>
            <person name="Angst P."/>
        </authorList>
    </citation>
    <scope>NUCLEOTIDE SEQUENCE</scope>
    <source>
        <strain evidence="3">PB745_02</strain>
        <tissue evidence="3">Gill</tissue>
    </source>
</reference>
<comment type="caution">
    <text evidence="3">The sequence shown here is derived from an EMBL/GenBank/DDBJ whole genome shotgun (WGS) entry which is preliminary data.</text>
</comment>
<evidence type="ECO:0000313" key="4">
    <source>
        <dbReference type="Proteomes" id="UP001292094"/>
    </source>
</evidence>
<proteinExistence type="predicted"/>
<protein>
    <recommendedName>
        <fullName evidence="2">S phase cyclin A-associated protein in the endoplasmic reticulum N-terminal domain-containing protein</fullName>
    </recommendedName>
</protein>
<feature type="domain" description="S phase cyclin A-associated protein in the endoplasmic reticulum N-terminal" evidence="2">
    <location>
        <begin position="91"/>
        <end position="184"/>
    </location>
</feature>
<name>A0AAE1TMG5_9EUCA</name>
<feature type="region of interest" description="Disordered" evidence="1">
    <location>
        <begin position="202"/>
        <end position="302"/>
    </location>
</feature>
<feature type="region of interest" description="Disordered" evidence="1">
    <location>
        <begin position="53"/>
        <end position="97"/>
    </location>
</feature>
<gene>
    <name evidence="3" type="ORF">Pmani_038315</name>
</gene>
<feature type="compositionally biased region" description="Low complexity" evidence="1">
    <location>
        <begin position="204"/>
        <end position="221"/>
    </location>
</feature>
<dbReference type="Proteomes" id="UP001292094">
    <property type="component" value="Unassembled WGS sequence"/>
</dbReference>
<feature type="compositionally biased region" description="Pro residues" evidence="1">
    <location>
        <begin position="251"/>
        <end position="268"/>
    </location>
</feature>
<sequence length="325" mass="36114">MKGGNNENSDSQDEVVERVKARLQEEGREARNLVAYSLPLLDHRYNVETVVRQREAKQQQQQQQITTNETTTTTTTRRASKPEKRPRSASAGRDPQASIRARHWGFLFRNLQQAVDEIYQTCEDDESIVECKEAIMMLERYSSDFYKLIEWLKLKWEYEHTPPPQRPTSLTWEIRTSSPGKALHPDRTKVLNLNDARRALTFDTTTTTTTNNNSNNNNNKTTHLKLHLPKPDLLPGLSPLTKPGKTGLSPLPKPGKPGLSPGPKPGKPIPGLSPASKPSKTGLSSSPKPGKSGLSPGPKPVLENVKECEWTGVGNCSVATSIPNQ</sequence>
<evidence type="ECO:0000256" key="1">
    <source>
        <dbReference type="SAM" id="MobiDB-lite"/>
    </source>
</evidence>
<accession>A0AAE1TMG5</accession>
<feature type="compositionally biased region" description="Low complexity" evidence="1">
    <location>
        <begin position="58"/>
        <end position="76"/>
    </location>
</feature>
<dbReference type="InterPro" id="IPR032446">
    <property type="entry name" value="SCAPER_N"/>
</dbReference>